<evidence type="ECO:0000256" key="1">
    <source>
        <dbReference type="ARBA" id="ARBA00001942"/>
    </source>
</evidence>
<comment type="similarity">
    <text evidence="4">Belongs to the prokaryotic molybdopterin-containing oxidoreductase family. NasA/NapA/NarB subfamily.</text>
</comment>
<evidence type="ECO:0000256" key="14">
    <source>
        <dbReference type="ARBA" id="ARBA00023004"/>
    </source>
</evidence>
<dbReference type="InterPro" id="IPR041575">
    <property type="entry name" value="Rubredoxin_C"/>
</dbReference>
<evidence type="ECO:0000256" key="4">
    <source>
        <dbReference type="ARBA" id="ARBA00008747"/>
    </source>
</evidence>
<evidence type="ECO:0000256" key="8">
    <source>
        <dbReference type="ARBA" id="ARBA00022723"/>
    </source>
</evidence>
<evidence type="ECO:0000256" key="11">
    <source>
        <dbReference type="ARBA" id="ARBA00022827"/>
    </source>
</evidence>
<dbReference type="SUPFAM" id="SSF50692">
    <property type="entry name" value="ADC-like"/>
    <property type="match status" value="1"/>
</dbReference>
<evidence type="ECO:0000259" key="20">
    <source>
        <dbReference type="PROSITE" id="PS51669"/>
    </source>
</evidence>
<dbReference type="PROSITE" id="PS00551">
    <property type="entry name" value="MOLYBDOPTERIN_PROK_1"/>
    <property type="match status" value="1"/>
</dbReference>
<dbReference type="InterPro" id="IPR006657">
    <property type="entry name" value="MoPterin_dinucl-bd_dom"/>
</dbReference>
<keyword evidence="7" id="KW-0285">Flavoprotein</keyword>
<keyword evidence="5" id="KW-0004">4Fe-4S</keyword>
<dbReference type="FunFam" id="2.40.40.20:FF:000005">
    <property type="entry name" value="Periplasmic nitrate reductase"/>
    <property type="match status" value="1"/>
</dbReference>
<dbReference type="InterPro" id="IPR006656">
    <property type="entry name" value="Mopterin_OxRdtase"/>
</dbReference>
<dbReference type="GO" id="GO:0046872">
    <property type="term" value="F:metal ion binding"/>
    <property type="evidence" value="ECO:0007669"/>
    <property type="project" value="UniProtKB-KW"/>
</dbReference>
<dbReference type="InterPro" id="IPR007419">
    <property type="entry name" value="BFD-like_2Fe2S-bd_dom"/>
</dbReference>
<dbReference type="GO" id="GO:0016020">
    <property type="term" value="C:membrane"/>
    <property type="evidence" value="ECO:0007669"/>
    <property type="project" value="TreeGrafter"/>
</dbReference>
<evidence type="ECO:0000256" key="19">
    <source>
        <dbReference type="ARBA" id="ARBA00067026"/>
    </source>
</evidence>
<evidence type="ECO:0000256" key="9">
    <source>
        <dbReference type="ARBA" id="ARBA00022729"/>
    </source>
</evidence>
<name>A0A3P1BII6_9BACT</name>
<dbReference type="PRINTS" id="PR00411">
    <property type="entry name" value="PNDRDTASEI"/>
</dbReference>
<reference evidence="21 22" key="1">
    <citation type="submission" date="2018-11" db="EMBL/GenBank/DDBJ databases">
        <authorList>
            <person name="Zhou Z."/>
            <person name="Wang G."/>
        </authorList>
    </citation>
    <scope>NUCLEOTIDE SEQUENCE [LARGE SCALE GENOMIC DNA]</scope>
    <source>
        <strain evidence="21 22">KCTC52004</strain>
    </source>
</reference>
<accession>A0A3P1BII6</accession>
<dbReference type="Gene3D" id="3.40.228.10">
    <property type="entry name" value="Dimethylsulfoxide Reductase, domain 2"/>
    <property type="match status" value="1"/>
</dbReference>
<keyword evidence="15" id="KW-0411">Iron-sulfur</keyword>
<dbReference type="Gene3D" id="3.50.50.60">
    <property type="entry name" value="FAD/NAD(P)-binding domain"/>
    <property type="match status" value="2"/>
</dbReference>
<dbReference type="Gene3D" id="2.20.25.90">
    <property type="entry name" value="ADC-like domains"/>
    <property type="match status" value="1"/>
</dbReference>
<keyword evidence="9" id="KW-0732">Signal</keyword>
<comment type="cofactor">
    <cofactor evidence="2">
        <name>[4Fe-4S] cluster</name>
        <dbReference type="ChEBI" id="CHEBI:49883"/>
    </cofactor>
</comment>
<evidence type="ECO:0000256" key="3">
    <source>
        <dbReference type="ARBA" id="ARBA00001974"/>
    </source>
</evidence>
<dbReference type="Pfam" id="PF04879">
    <property type="entry name" value="Molybdop_Fe4S4"/>
    <property type="match status" value="1"/>
</dbReference>
<dbReference type="InterPro" id="IPR041854">
    <property type="entry name" value="BFD-like_2Fe2S-bd_dom_sf"/>
</dbReference>
<evidence type="ECO:0000256" key="13">
    <source>
        <dbReference type="ARBA" id="ARBA00023002"/>
    </source>
</evidence>
<evidence type="ECO:0000256" key="10">
    <source>
        <dbReference type="ARBA" id="ARBA00022764"/>
    </source>
</evidence>
<dbReference type="InterPro" id="IPR027467">
    <property type="entry name" value="MopterinOxRdtase_cofactor_BS"/>
</dbReference>
<dbReference type="CDD" id="cd02791">
    <property type="entry name" value="MopB_CT_Nitrate-R-NapA-like"/>
    <property type="match status" value="1"/>
</dbReference>
<keyword evidence="13" id="KW-0560">Oxidoreductase</keyword>
<sequence length="1199" mass="133027">MTHQTTCCYCGVGCGIVVNQEPNGRLTVEGDKQHPSNRGMLCSKGMNLHYTVMDQSDRLLYPQMRFNRSMPLQRVSWDAALERTAAVFKTFIQKYGPDSVAFYVSGQCLTEEYYLVNKLIKGFIGSNNIDTNSRLCMSSAVVGYKLSLGEDSVPVCYDDIEEADVFLVQGANPAWCHPILWRRIEAHKTANPHVKIICVDPRRTDTARSSDLHLPIRPGTDIVLNHAIGRLLIENGHIDHSFIVDHTDGFLAYRELVMQRSIDEAAELCGIDSEAIQTAANWIGRSKGFLSLWTMGLNQSVIGVNKNLSLINLHLITGRIGTPGNGPFSLTGQPNAMGGRETGGLANILPAHRDVMNAAHRAEVEAFWNSPVKIAAKPGLTATEMFEALADDRSGDASLKAIWIINTNPLVSMPDVNTAEKALKNARFVVVQDISNRADTVAFADVVLPAAAWLEKEGTMTNAERRIAYLPKVIDGPGETLPDSEILWRFAQKMGFGDAFKYTNCSEVYQEYAQLTAGTNVDVTGVTYELLRKNRTIQWPFQQHDKPITNNEYRIANSENRIPKTENRIPETGTKRLFTDHRFYTANQRAQIHAVPDGNTSEPTDEDFPLVLTTGRIRDQWHTMTKTGRVAKLGQHIPQPFLQIHPDDANVRGIEEGQLVVVQSRRGEVRVKAQLTDDVRPGLCFLPMHWGKILTNNQVRANNLTNSLVDPRSKEPDFKFSAVEVLPYQKPVEKIIIIGAGSAGLGFINAYRSLTNQDEIHVFSQEFYPFYNRVLLPDYISGAQSWEQLVKLREEQFEENRIVVHKGVGIAHIDRQAKVVIDTNGVEHPYDKMLIGTGSRAFMPKGVPRLPGIFNMRSRLDADSLLPFLTQTDPHAVIVGCGLLGLELAASLRQIGVRVTMVHRSGRVMERQLDPLASELLYLELRDRGIDIYFNEEVQTFAGTSRLEGVQLKSGRKLDCQVVVMAIGTEPNIELARSAGLVCNRGVVVNDYLQTSDPDIFAAGEVAQWNGQMWGITLAAEQQAEVAARFIAGDISQPYRGSLSIGILKMEGLHLCSMGLTEVPSNQGSDYEEIVFIDKAKRYYKKCIVHGDKLVGAILVGDKNEFAEFRELIAKGTELSEKRLQLLRASQKVDPMEGKLVCSCNSVGQGNLERAISAGCTDFQQLCQKTGAGTGCGSCRPEVRSILEKMSEAMVVNEQ</sequence>
<dbReference type="EMBL" id="RQJO01000010">
    <property type="protein sequence ID" value="RRB00901.1"/>
    <property type="molecule type" value="Genomic_DNA"/>
</dbReference>
<dbReference type="InterPro" id="IPR016156">
    <property type="entry name" value="FAD/NAD-linked_Rdtase_dimer_sf"/>
</dbReference>
<keyword evidence="22" id="KW-1185">Reference proteome</keyword>
<dbReference type="InterPro" id="IPR006655">
    <property type="entry name" value="Mopterin_OxRdtase_prok_CS"/>
</dbReference>
<dbReference type="EC" id="1.9.6.1" evidence="19"/>
<dbReference type="Pfam" id="PF18267">
    <property type="entry name" value="Rubredoxin_C"/>
    <property type="match status" value="1"/>
</dbReference>
<dbReference type="PROSITE" id="PS00932">
    <property type="entry name" value="MOLYBDOPTERIN_PROK_3"/>
    <property type="match status" value="1"/>
</dbReference>
<dbReference type="InterPro" id="IPR041957">
    <property type="entry name" value="CT_Nitrate-R-NapA-like"/>
</dbReference>
<dbReference type="GO" id="GO:0050140">
    <property type="term" value="F:nitrate reductase (cytochrome) activity"/>
    <property type="evidence" value="ECO:0007669"/>
    <property type="project" value="UniProtKB-EC"/>
</dbReference>
<dbReference type="PROSITE" id="PS51669">
    <property type="entry name" value="4FE4S_MOW_BIS_MGD"/>
    <property type="match status" value="1"/>
</dbReference>
<dbReference type="SMART" id="SM00926">
    <property type="entry name" value="Molybdop_Fe4S4"/>
    <property type="match status" value="1"/>
</dbReference>
<proteinExistence type="inferred from homology"/>
<keyword evidence="16" id="KW-0534">Nitrate assimilation</keyword>
<evidence type="ECO:0000256" key="2">
    <source>
        <dbReference type="ARBA" id="ARBA00001966"/>
    </source>
</evidence>
<evidence type="ECO:0000256" key="16">
    <source>
        <dbReference type="ARBA" id="ARBA00023063"/>
    </source>
</evidence>
<keyword evidence="10" id="KW-0574">Periplasm</keyword>
<evidence type="ECO:0000256" key="18">
    <source>
        <dbReference type="ARBA" id="ARBA00055000"/>
    </source>
</evidence>
<dbReference type="Pfam" id="PF01568">
    <property type="entry name" value="Molydop_binding"/>
    <property type="match status" value="1"/>
</dbReference>
<dbReference type="InterPro" id="IPR009010">
    <property type="entry name" value="Asp_de-COase-like_dom_sf"/>
</dbReference>
<dbReference type="InterPro" id="IPR006963">
    <property type="entry name" value="Mopterin_OxRdtase_4Fe-4S_dom"/>
</dbReference>
<dbReference type="Pfam" id="PF07992">
    <property type="entry name" value="Pyr_redox_2"/>
    <property type="match status" value="1"/>
</dbReference>
<evidence type="ECO:0000256" key="17">
    <source>
        <dbReference type="ARBA" id="ARBA00052176"/>
    </source>
</evidence>
<dbReference type="Gene3D" id="3.30.390.30">
    <property type="match status" value="1"/>
</dbReference>
<gene>
    <name evidence="21" type="ORF">EHT25_22190</name>
</gene>
<dbReference type="GO" id="GO:0051539">
    <property type="term" value="F:4 iron, 4 sulfur cluster binding"/>
    <property type="evidence" value="ECO:0007669"/>
    <property type="project" value="UniProtKB-KW"/>
</dbReference>
<dbReference type="InterPro" id="IPR036188">
    <property type="entry name" value="FAD/NAD-bd_sf"/>
</dbReference>
<evidence type="ECO:0000256" key="6">
    <source>
        <dbReference type="ARBA" id="ARBA00022505"/>
    </source>
</evidence>
<dbReference type="GO" id="GO:0043546">
    <property type="term" value="F:molybdopterin cofactor binding"/>
    <property type="evidence" value="ECO:0007669"/>
    <property type="project" value="InterPro"/>
</dbReference>
<keyword evidence="8" id="KW-0479">Metal-binding</keyword>
<dbReference type="RefSeq" id="WP_124877365.1">
    <property type="nucleotide sequence ID" value="NZ_RQJO01000010.1"/>
</dbReference>
<dbReference type="Gene3D" id="3.40.50.740">
    <property type="match status" value="1"/>
</dbReference>
<protein>
    <recommendedName>
        <fullName evidence="19">nitrate reductase (cytochrome)</fullName>
        <ecNumber evidence="19">1.9.6.1</ecNumber>
    </recommendedName>
</protein>
<dbReference type="InterPro" id="IPR050123">
    <property type="entry name" value="Prok_molybdopt-oxidoreductase"/>
</dbReference>
<keyword evidence="12" id="KW-0813">Transport</keyword>
<dbReference type="OrthoDB" id="9792592at2"/>
<dbReference type="Pfam" id="PF00384">
    <property type="entry name" value="Molybdopterin"/>
    <property type="match status" value="1"/>
</dbReference>
<dbReference type="SUPFAM" id="SSF51905">
    <property type="entry name" value="FAD/NAD(P)-binding domain"/>
    <property type="match status" value="1"/>
</dbReference>
<dbReference type="AlphaFoldDB" id="A0A3P1BII6"/>
<dbReference type="PRINTS" id="PR00368">
    <property type="entry name" value="FADPNR"/>
</dbReference>
<keyword evidence="14" id="KW-0408">Iron</keyword>
<dbReference type="InterPro" id="IPR023753">
    <property type="entry name" value="FAD/NAD-binding_dom"/>
</dbReference>
<comment type="cofactor">
    <cofactor evidence="1">
        <name>Mo-bis(molybdopterin guanine dinucleotide)</name>
        <dbReference type="ChEBI" id="CHEBI:60539"/>
    </cofactor>
</comment>
<evidence type="ECO:0000256" key="5">
    <source>
        <dbReference type="ARBA" id="ARBA00022485"/>
    </source>
</evidence>
<comment type="cofactor">
    <cofactor evidence="3">
        <name>FAD</name>
        <dbReference type="ChEBI" id="CHEBI:57692"/>
    </cofactor>
</comment>
<evidence type="ECO:0000256" key="7">
    <source>
        <dbReference type="ARBA" id="ARBA00022630"/>
    </source>
</evidence>
<dbReference type="PANTHER" id="PTHR43105">
    <property type="entry name" value="RESPIRATORY NITRATE REDUCTASE"/>
    <property type="match status" value="1"/>
</dbReference>
<dbReference type="GO" id="GO:0042128">
    <property type="term" value="P:nitrate assimilation"/>
    <property type="evidence" value="ECO:0007669"/>
    <property type="project" value="UniProtKB-KW"/>
</dbReference>
<evidence type="ECO:0000313" key="21">
    <source>
        <dbReference type="EMBL" id="RRB00901.1"/>
    </source>
</evidence>
<evidence type="ECO:0000256" key="12">
    <source>
        <dbReference type="ARBA" id="ARBA00022982"/>
    </source>
</evidence>
<dbReference type="Pfam" id="PF04324">
    <property type="entry name" value="Fer2_BFD"/>
    <property type="match status" value="1"/>
</dbReference>
<comment type="catalytic activity">
    <reaction evidence="17">
        <text>2 Fe(II)-[cytochrome] + nitrate + 2 H(+) = 2 Fe(III)-[cytochrome] + nitrite + H2O</text>
        <dbReference type="Rhea" id="RHEA:12909"/>
        <dbReference type="Rhea" id="RHEA-COMP:11777"/>
        <dbReference type="Rhea" id="RHEA-COMP:11778"/>
        <dbReference type="ChEBI" id="CHEBI:15377"/>
        <dbReference type="ChEBI" id="CHEBI:15378"/>
        <dbReference type="ChEBI" id="CHEBI:16301"/>
        <dbReference type="ChEBI" id="CHEBI:17632"/>
        <dbReference type="ChEBI" id="CHEBI:29033"/>
        <dbReference type="ChEBI" id="CHEBI:29034"/>
        <dbReference type="EC" id="1.9.6.1"/>
    </reaction>
</comment>
<evidence type="ECO:0000313" key="22">
    <source>
        <dbReference type="Proteomes" id="UP000271925"/>
    </source>
</evidence>
<dbReference type="PANTHER" id="PTHR43105:SF9">
    <property type="entry name" value="NADPH-FE(3+) OXIDOREDUCTASE SUBUNIT ALPHA"/>
    <property type="match status" value="1"/>
</dbReference>
<keyword evidence="6" id="KW-0500">Molybdenum</keyword>
<comment type="function">
    <text evidence="18">Catalytic subunit of the periplasmic nitrate reductase complex NapAB. Receives electrons from NapB and catalyzes the reduction of nitrate to nitrite.</text>
</comment>
<dbReference type="SUPFAM" id="SSF53706">
    <property type="entry name" value="Formate dehydrogenase/DMSO reductase, domains 1-3"/>
    <property type="match status" value="1"/>
</dbReference>
<keyword evidence="11" id="KW-0274">FAD</keyword>
<dbReference type="Proteomes" id="UP000271925">
    <property type="component" value="Unassembled WGS sequence"/>
</dbReference>
<feature type="domain" description="4Fe-4S Mo/W bis-MGD-type" evidence="20">
    <location>
        <begin position="1"/>
        <end position="56"/>
    </location>
</feature>
<dbReference type="GO" id="GO:0045333">
    <property type="term" value="P:cellular respiration"/>
    <property type="evidence" value="ECO:0007669"/>
    <property type="project" value="UniProtKB-ARBA"/>
</dbReference>
<evidence type="ECO:0000256" key="15">
    <source>
        <dbReference type="ARBA" id="ARBA00023014"/>
    </source>
</evidence>
<dbReference type="CDD" id="cd02754">
    <property type="entry name" value="MopB_Nitrate-R-NapA-like"/>
    <property type="match status" value="1"/>
</dbReference>
<keyword evidence="12" id="KW-0249">Electron transport</keyword>
<dbReference type="Gene3D" id="1.10.10.1100">
    <property type="entry name" value="BFD-like [2Fe-2S]-binding domain"/>
    <property type="match status" value="1"/>
</dbReference>
<dbReference type="Gene3D" id="2.40.40.20">
    <property type="match status" value="1"/>
</dbReference>
<organism evidence="21 22">
    <name type="scientific">Larkinella rosea</name>
    <dbReference type="NCBI Taxonomy" id="2025312"/>
    <lineage>
        <taxon>Bacteria</taxon>
        <taxon>Pseudomonadati</taxon>
        <taxon>Bacteroidota</taxon>
        <taxon>Cytophagia</taxon>
        <taxon>Cytophagales</taxon>
        <taxon>Spirosomataceae</taxon>
        <taxon>Larkinella</taxon>
    </lineage>
</organism>
<comment type="caution">
    <text evidence="21">The sequence shown here is derived from an EMBL/GenBank/DDBJ whole genome shotgun (WGS) entry which is preliminary data.</text>
</comment>